<dbReference type="Proteomes" id="UP000044602">
    <property type="component" value="Unassembled WGS sequence"/>
</dbReference>
<keyword evidence="4" id="KW-0547">Nucleotide-binding</keyword>
<evidence type="ECO:0000256" key="1">
    <source>
        <dbReference type="ARBA" id="ARBA00005594"/>
    </source>
</evidence>
<feature type="non-terminal residue" evidence="13">
    <location>
        <position position="74"/>
    </location>
</feature>
<dbReference type="STRING" id="100787.A0A0G4NQ04"/>
<keyword evidence="5" id="KW-0067">ATP-binding</keyword>
<dbReference type="InterPro" id="IPR009008">
    <property type="entry name" value="Val/Leu/Ile-tRNA-synth_edit"/>
</dbReference>
<name>A0A0G4NQ04_VERLO</name>
<evidence type="ECO:0000256" key="3">
    <source>
        <dbReference type="ARBA" id="ARBA00022598"/>
    </source>
</evidence>
<evidence type="ECO:0000313" key="15">
    <source>
        <dbReference type="Proteomes" id="UP000045706"/>
    </source>
</evidence>
<keyword evidence="7" id="KW-0175">Coiled coil</keyword>
<comment type="catalytic activity">
    <reaction evidence="10">
        <text>tRNA(Val) + L-valine + ATP = L-valyl-tRNA(Val) + AMP + diphosphate</text>
        <dbReference type="Rhea" id="RHEA:10704"/>
        <dbReference type="Rhea" id="RHEA-COMP:9672"/>
        <dbReference type="Rhea" id="RHEA-COMP:9708"/>
        <dbReference type="ChEBI" id="CHEBI:30616"/>
        <dbReference type="ChEBI" id="CHEBI:33019"/>
        <dbReference type="ChEBI" id="CHEBI:57762"/>
        <dbReference type="ChEBI" id="CHEBI:78442"/>
        <dbReference type="ChEBI" id="CHEBI:78537"/>
        <dbReference type="ChEBI" id="CHEBI:456215"/>
        <dbReference type="EC" id="6.1.1.9"/>
    </reaction>
</comment>
<dbReference type="GO" id="GO:0002161">
    <property type="term" value="F:aminoacyl-tRNA deacylase activity"/>
    <property type="evidence" value="ECO:0007669"/>
    <property type="project" value="InterPro"/>
</dbReference>
<evidence type="ECO:0000256" key="4">
    <source>
        <dbReference type="ARBA" id="ARBA00022741"/>
    </source>
</evidence>
<dbReference type="InterPro" id="IPR002303">
    <property type="entry name" value="Valyl-tRNA_ligase"/>
</dbReference>
<dbReference type="PANTHER" id="PTHR11946">
    <property type="entry name" value="VALYL-TRNA SYNTHETASES"/>
    <property type="match status" value="1"/>
</dbReference>
<keyword evidence="8" id="KW-0030">Aminoacyl-tRNA synthetase</keyword>
<keyword evidence="6" id="KW-0648">Protein biosynthesis</keyword>
<gene>
    <name evidence="12" type="ORF">BN1708_020153</name>
    <name evidence="13" type="ORF">BN1723_020591</name>
</gene>
<evidence type="ECO:0000256" key="6">
    <source>
        <dbReference type="ARBA" id="ARBA00022917"/>
    </source>
</evidence>
<proteinExistence type="inferred from homology"/>
<dbReference type="EMBL" id="CVQI01037665">
    <property type="protein sequence ID" value="CRK48567.1"/>
    <property type="molecule type" value="Genomic_DNA"/>
</dbReference>
<evidence type="ECO:0000256" key="5">
    <source>
        <dbReference type="ARBA" id="ARBA00022840"/>
    </source>
</evidence>
<keyword evidence="3" id="KW-0436">Ligase</keyword>
<feature type="domain" description="Leucyl-tRNA synthetase editing" evidence="11">
    <location>
        <begin position="8"/>
        <end position="66"/>
    </location>
</feature>
<evidence type="ECO:0000313" key="12">
    <source>
        <dbReference type="EMBL" id="CRK36935.1"/>
    </source>
</evidence>
<dbReference type="SUPFAM" id="SSF50677">
    <property type="entry name" value="ValRS/IleRS/LeuRS editing domain"/>
    <property type="match status" value="1"/>
</dbReference>
<comment type="similarity">
    <text evidence="1">Belongs to the class-I aminoacyl-tRNA synthetase family.</text>
</comment>
<dbReference type="Pfam" id="PF13603">
    <property type="entry name" value="tRNA-synt_1_2"/>
    <property type="match status" value="1"/>
</dbReference>
<evidence type="ECO:0000313" key="14">
    <source>
        <dbReference type="Proteomes" id="UP000044602"/>
    </source>
</evidence>
<feature type="non-terminal residue" evidence="13">
    <location>
        <position position="1"/>
    </location>
</feature>
<evidence type="ECO:0000259" key="11">
    <source>
        <dbReference type="Pfam" id="PF13603"/>
    </source>
</evidence>
<dbReference type="GO" id="GO:0006438">
    <property type="term" value="P:valyl-tRNA aminoacylation"/>
    <property type="evidence" value="ECO:0007669"/>
    <property type="project" value="InterPro"/>
</dbReference>
<evidence type="ECO:0000256" key="9">
    <source>
        <dbReference type="ARBA" id="ARBA00029936"/>
    </source>
</evidence>
<protein>
    <recommendedName>
        <fullName evidence="2">valine--tRNA ligase</fullName>
        <ecNumber evidence="2">6.1.1.9</ecNumber>
    </recommendedName>
    <alternativeName>
        <fullName evidence="9">Valyl-tRNA synthetase</fullName>
    </alternativeName>
</protein>
<dbReference type="EMBL" id="CVQH01024437">
    <property type="protein sequence ID" value="CRK36935.1"/>
    <property type="molecule type" value="Genomic_DNA"/>
</dbReference>
<organism evidence="13 15">
    <name type="scientific">Verticillium longisporum</name>
    <name type="common">Verticillium dahliae var. longisporum</name>
    <dbReference type="NCBI Taxonomy" id="100787"/>
    <lineage>
        <taxon>Eukaryota</taxon>
        <taxon>Fungi</taxon>
        <taxon>Dikarya</taxon>
        <taxon>Ascomycota</taxon>
        <taxon>Pezizomycotina</taxon>
        <taxon>Sordariomycetes</taxon>
        <taxon>Hypocreomycetidae</taxon>
        <taxon>Glomerellales</taxon>
        <taxon>Plectosphaerellaceae</taxon>
        <taxon>Verticillium</taxon>
    </lineage>
</organism>
<reference evidence="14 15" key="1">
    <citation type="submission" date="2015-05" db="EMBL/GenBank/DDBJ databases">
        <authorList>
            <person name="Fogelqvist Johan"/>
        </authorList>
    </citation>
    <scope>NUCLEOTIDE SEQUENCE [LARGE SCALE GENOMIC DNA]</scope>
    <source>
        <strain evidence="12">VL1</strain>
        <strain evidence="13">VL2</strain>
    </source>
</reference>
<dbReference type="Gene3D" id="3.90.740.10">
    <property type="entry name" value="Valyl/Leucyl/Isoleucyl-tRNA synthetase, editing domain"/>
    <property type="match status" value="1"/>
</dbReference>
<evidence type="ECO:0000256" key="8">
    <source>
        <dbReference type="ARBA" id="ARBA00023146"/>
    </source>
</evidence>
<dbReference type="PANTHER" id="PTHR11946:SF109">
    <property type="entry name" value="VALINE--TRNA LIGASE"/>
    <property type="match status" value="1"/>
</dbReference>
<keyword evidence="14" id="KW-1185">Reference proteome</keyword>
<evidence type="ECO:0000256" key="10">
    <source>
        <dbReference type="ARBA" id="ARBA00047552"/>
    </source>
</evidence>
<dbReference type="GO" id="GO:0005829">
    <property type="term" value="C:cytosol"/>
    <property type="evidence" value="ECO:0007669"/>
    <property type="project" value="TreeGrafter"/>
</dbReference>
<dbReference type="FunFam" id="3.90.740.10:FF:000010">
    <property type="entry name" value="Valine--tRNA ligase"/>
    <property type="match status" value="1"/>
</dbReference>
<dbReference type="AlphaFoldDB" id="A0A0G4NQ04"/>
<sequence>QRYVHLIGKYAKHPFVDRRLKIVADSKFVDPEFGTGAVKLTPAHDPNDYQMGKTHGLEFINILNDDGTLNANAG</sequence>
<dbReference type="Proteomes" id="UP000045706">
    <property type="component" value="Unassembled WGS sequence"/>
</dbReference>
<dbReference type="GO" id="GO:0005524">
    <property type="term" value="F:ATP binding"/>
    <property type="evidence" value="ECO:0007669"/>
    <property type="project" value="UniProtKB-KW"/>
</dbReference>
<dbReference type="EC" id="6.1.1.9" evidence="2"/>
<evidence type="ECO:0000313" key="13">
    <source>
        <dbReference type="EMBL" id="CRK48567.1"/>
    </source>
</evidence>
<dbReference type="GO" id="GO:0004832">
    <property type="term" value="F:valine-tRNA ligase activity"/>
    <property type="evidence" value="ECO:0007669"/>
    <property type="project" value="UniProtKB-EC"/>
</dbReference>
<evidence type="ECO:0000256" key="7">
    <source>
        <dbReference type="ARBA" id="ARBA00023054"/>
    </source>
</evidence>
<evidence type="ECO:0000256" key="2">
    <source>
        <dbReference type="ARBA" id="ARBA00013169"/>
    </source>
</evidence>
<dbReference type="InterPro" id="IPR025709">
    <property type="entry name" value="Leu_tRNA-synth_edit"/>
</dbReference>
<accession>A0A0G4NQ04</accession>